<comment type="function">
    <text evidence="8">First step of mRNA capping. Converts the 5'-triphosphate end of a nascent mRNA chain into a diphosphate end.</text>
</comment>
<dbReference type="Pfam" id="PF02940">
    <property type="entry name" value="mRNA_triPase"/>
    <property type="match status" value="1"/>
</dbReference>
<protein>
    <recommendedName>
        <fullName evidence="8">mRNA-capping enzyme subunit beta</fullName>
        <ecNumber evidence="8">3.6.1.74</ecNumber>
    </recommendedName>
    <alternativeName>
        <fullName evidence="8">mRNA 5'-phosphatase</fullName>
    </alternativeName>
    <alternativeName>
        <fullName evidence="8">mRNA 5'-triphosphate monophosphatase</fullName>
    </alternativeName>
</protein>
<evidence type="ECO:0000259" key="10">
    <source>
        <dbReference type="Pfam" id="PF02940"/>
    </source>
</evidence>
<dbReference type="InterPro" id="IPR033469">
    <property type="entry name" value="CYTH-like_dom_sf"/>
</dbReference>
<accession>A0ABR4A5B5</accession>
<dbReference type="PANTHER" id="PTHR28118">
    <property type="entry name" value="POLYNUCLEOTIDE 5'-TRIPHOSPHATASE-RELATED"/>
    <property type="match status" value="1"/>
</dbReference>
<dbReference type="SUPFAM" id="SSF55154">
    <property type="entry name" value="CYTH-like phosphatases"/>
    <property type="match status" value="1"/>
</dbReference>
<evidence type="ECO:0000256" key="3">
    <source>
        <dbReference type="ARBA" id="ARBA00006345"/>
    </source>
</evidence>
<sequence>MDIRSIIDSEDTPPPRKSSIPNLVKQEYRPSPTRFPTTYEAQSPVHDNRRENKPPQPAPLQTPAQNGFHFPSGPSHNNGQSPYHHTLSTGLSSGSYPYVQPLSQSPSRGHPAPQYVQRDGHPASAAAGNRSFGHSTPLSQTPTSSNPGSAGAYSNFPRPTSSHSIPTPGSAQHPPAFFRESPQPPGTQTRNLSQPTSGPQHLSQPGTPLGPPSSYRRSSFNPLRESPGTHDRQRNLSGGSYGQPQSASHSPATAPSPQNYRGQRSPSSIQGYPTPREREKSLSVSPKTRLPSLPGGEWSDPPESPLYQAPQWSGNVTPAKRKAETESSDLINPERPILNLTPSRITSIGVQGLLNAEPSDQTIERPTRQQQATNPRTRDSNKELYSSLPKPINHTLPTTISQNLPNPASYTLHKPPPDSTNQSARAPLTSKAYPAQVPVQRRPLTPPAPMQTTSDPTPKPSSTELLATIKSESSTTRNEPTETTSPLVKEVPAWSTSANTDGQQPVKRGNVKATESGTNAISEPAKKKPRLGTAPKDNMVPSVEKPPVETYRAATNSQLSKKKPPRISRWQDVPVYAQSVRGQARTAELFALSTQRRGTGQEAQPSRSTPNGAAPVRHPSQANGNTNADSHVSQTNGVHIPLAQPTFTKNGLLGPWEPSITNVIPSEELVRVMMDWLFEHVVVRDDVGVGPAGGAASQGAVLEIEAKLGRLEDTYTNERIKIPVLTECVVSHLDPSMRIKFISSMTEGQHRVLNQFLNKAVLDSQPPKPGAPRPSKPRIPLDYKHTKETDTFYELSQAGALQLPRSLASGLQLNPRAINKAKVRVTTEQKTGKEIAKIIKTRVADIDIYSPRTAFDWRVSVNVEMNFDGDMKDLIEVDRRDGKRADRIKDRMSYKHLAYQIDLTQVTPAEAISKTNKEHELEVEVSSDEVRRQGLLARTGQANQYEELITGFVNNVRVLARHCPRIE</sequence>
<comment type="subcellular location">
    <subcellularLocation>
        <location evidence="2 8">Nucleus</location>
    </subcellularLocation>
</comment>
<keyword evidence="12" id="KW-1185">Reference proteome</keyword>
<comment type="subunit">
    <text evidence="8">Heterodimer. The mRNA-capping enzyme is composed of two separate chains alpha and beta, respectively a mRNA guanylyltransferase and an mRNA 5'-triphosphate monophosphatase.</text>
</comment>
<keyword evidence="8" id="KW-0506">mRNA capping</keyword>
<feature type="compositionally biased region" description="Polar residues" evidence="9">
    <location>
        <begin position="259"/>
        <end position="271"/>
    </location>
</feature>
<evidence type="ECO:0000256" key="7">
    <source>
        <dbReference type="ARBA" id="ARBA00047740"/>
    </source>
</evidence>
<feature type="compositionally biased region" description="Polar residues" evidence="9">
    <location>
        <begin position="594"/>
        <end position="611"/>
    </location>
</feature>
<evidence type="ECO:0000256" key="2">
    <source>
        <dbReference type="ARBA" id="ARBA00004123"/>
    </source>
</evidence>
<comment type="catalytic activity">
    <reaction evidence="7">
        <text>a 5'-end triphospho-ribonucleoside in mRNA + H2O = a 5'-end diphospho-ribonucleoside in mRNA + phosphate + H(+)</text>
        <dbReference type="Rhea" id="RHEA:67004"/>
        <dbReference type="Rhea" id="RHEA-COMP:17164"/>
        <dbReference type="Rhea" id="RHEA-COMP:17165"/>
        <dbReference type="ChEBI" id="CHEBI:15377"/>
        <dbReference type="ChEBI" id="CHEBI:15378"/>
        <dbReference type="ChEBI" id="CHEBI:43474"/>
        <dbReference type="ChEBI" id="CHEBI:167616"/>
        <dbReference type="ChEBI" id="CHEBI:167618"/>
        <dbReference type="EC" id="3.6.1.74"/>
    </reaction>
    <physiologicalReaction direction="left-to-right" evidence="7">
        <dbReference type="Rhea" id="RHEA:67005"/>
    </physiologicalReaction>
</comment>
<comment type="caution">
    <text evidence="11">The sequence shown here is derived from an EMBL/GenBank/DDBJ whole genome shotgun (WGS) entry which is preliminary data.</text>
</comment>
<dbReference type="PANTHER" id="PTHR28118:SF1">
    <property type="entry name" value="POLYNUCLEOTIDE 5'-TRIPHOSPHATASE CTL1-RELATED"/>
    <property type="match status" value="1"/>
</dbReference>
<feature type="region of interest" description="Disordered" evidence="9">
    <location>
        <begin position="356"/>
        <end position="543"/>
    </location>
</feature>
<feature type="compositionally biased region" description="Polar residues" evidence="9">
    <location>
        <begin position="620"/>
        <end position="633"/>
    </location>
</feature>
<feature type="compositionally biased region" description="Low complexity" evidence="9">
    <location>
        <begin position="452"/>
        <end position="463"/>
    </location>
</feature>
<feature type="compositionally biased region" description="Polar residues" evidence="9">
    <location>
        <begin position="186"/>
        <end position="206"/>
    </location>
</feature>
<feature type="compositionally biased region" description="Low complexity" evidence="9">
    <location>
        <begin position="243"/>
        <end position="258"/>
    </location>
</feature>
<feature type="compositionally biased region" description="Polar residues" evidence="9">
    <location>
        <begin position="74"/>
        <end position="107"/>
    </location>
</feature>
<comment type="similarity">
    <text evidence="3 8">Belongs to the fungal TPase family.</text>
</comment>
<name>A0ABR4A5B5_9LECA</name>
<evidence type="ECO:0000256" key="1">
    <source>
        <dbReference type="ARBA" id="ARBA00001946"/>
    </source>
</evidence>
<evidence type="ECO:0000256" key="6">
    <source>
        <dbReference type="ARBA" id="ARBA00023242"/>
    </source>
</evidence>
<dbReference type="Proteomes" id="UP001590950">
    <property type="component" value="Unassembled WGS sequence"/>
</dbReference>
<reference evidence="11 12" key="1">
    <citation type="submission" date="2024-09" db="EMBL/GenBank/DDBJ databases">
        <title>Rethinking Asexuality: The Enigmatic Case of Functional Sexual Genes in Lepraria (Stereocaulaceae).</title>
        <authorList>
            <person name="Doellman M."/>
            <person name="Sun Y."/>
            <person name="Barcenas-Pena A."/>
            <person name="Lumbsch H.T."/>
            <person name="Grewe F."/>
        </authorList>
    </citation>
    <scope>NUCLEOTIDE SEQUENCE [LARGE SCALE GENOMIC DNA]</scope>
    <source>
        <strain evidence="11 12">Mercado 3170</strain>
    </source>
</reference>
<organism evidence="11 12">
    <name type="scientific">Stereocaulon virgatum</name>
    <dbReference type="NCBI Taxonomy" id="373712"/>
    <lineage>
        <taxon>Eukaryota</taxon>
        <taxon>Fungi</taxon>
        <taxon>Dikarya</taxon>
        <taxon>Ascomycota</taxon>
        <taxon>Pezizomycotina</taxon>
        <taxon>Lecanoromycetes</taxon>
        <taxon>OSLEUM clade</taxon>
        <taxon>Lecanoromycetidae</taxon>
        <taxon>Lecanorales</taxon>
        <taxon>Lecanorineae</taxon>
        <taxon>Stereocaulaceae</taxon>
        <taxon>Stereocaulon</taxon>
    </lineage>
</organism>
<evidence type="ECO:0000256" key="9">
    <source>
        <dbReference type="SAM" id="MobiDB-lite"/>
    </source>
</evidence>
<dbReference type="InterPro" id="IPR037009">
    <property type="entry name" value="mRNA_triPase_Cet1_sf"/>
</dbReference>
<evidence type="ECO:0000256" key="8">
    <source>
        <dbReference type="RuleBase" id="RU367053"/>
    </source>
</evidence>
<feature type="compositionally biased region" description="Polar residues" evidence="9">
    <location>
        <begin position="157"/>
        <end position="170"/>
    </location>
</feature>
<dbReference type="Gene3D" id="3.20.100.10">
    <property type="entry name" value="mRNA triphosphatase Cet1-like"/>
    <property type="match status" value="1"/>
</dbReference>
<dbReference type="InterPro" id="IPR040343">
    <property type="entry name" value="Cet1/Ctl1"/>
</dbReference>
<dbReference type="InterPro" id="IPR004206">
    <property type="entry name" value="mRNA_triPase_Cet1"/>
</dbReference>
<proteinExistence type="inferred from homology"/>
<dbReference type="CDD" id="cd07470">
    <property type="entry name" value="CYTH-like_mRNA_RTPase"/>
    <property type="match status" value="1"/>
</dbReference>
<feature type="region of interest" description="Disordered" evidence="9">
    <location>
        <begin position="594"/>
        <end position="633"/>
    </location>
</feature>
<keyword evidence="5 8" id="KW-0378">Hydrolase</keyword>
<evidence type="ECO:0000256" key="4">
    <source>
        <dbReference type="ARBA" id="ARBA00022664"/>
    </source>
</evidence>
<feature type="region of interest" description="Disordered" evidence="9">
    <location>
        <begin position="1"/>
        <end position="344"/>
    </location>
</feature>
<feature type="region of interest" description="Disordered" evidence="9">
    <location>
        <begin position="762"/>
        <end position="782"/>
    </location>
</feature>
<dbReference type="EMBL" id="JBEFKJ010000022">
    <property type="protein sequence ID" value="KAL2040260.1"/>
    <property type="molecule type" value="Genomic_DNA"/>
</dbReference>
<feature type="compositionally biased region" description="Polar residues" evidence="9">
    <location>
        <begin position="470"/>
        <end position="486"/>
    </location>
</feature>
<evidence type="ECO:0000256" key="5">
    <source>
        <dbReference type="ARBA" id="ARBA00022801"/>
    </source>
</evidence>
<keyword evidence="4 8" id="KW-0507">mRNA processing</keyword>
<gene>
    <name evidence="11" type="ORF">N7G274_007163</name>
</gene>
<comment type="cofactor">
    <cofactor evidence="1 8">
        <name>Mg(2+)</name>
        <dbReference type="ChEBI" id="CHEBI:18420"/>
    </cofactor>
</comment>
<evidence type="ECO:0000313" key="12">
    <source>
        <dbReference type="Proteomes" id="UP001590950"/>
    </source>
</evidence>
<feature type="compositionally biased region" description="Polar residues" evidence="9">
    <location>
        <begin position="494"/>
        <end position="503"/>
    </location>
</feature>
<feature type="domain" description="mRNA triphosphatase Cet1-like" evidence="10">
    <location>
        <begin position="667"/>
        <end position="925"/>
    </location>
</feature>
<dbReference type="EC" id="3.6.1.74" evidence="8"/>
<keyword evidence="6 8" id="KW-0539">Nucleus</keyword>
<feature type="compositionally biased region" description="Polar residues" evidence="9">
    <location>
        <begin position="132"/>
        <end position="148"/>
    </location>
</feature>
<feature type="compositionally biased region" description="Polar residues" evidence="9">
    <location>
        <begin position="395"/>
        <end position="409"/>
    </location>
</feature>
<evidence type="ECO:0000313" key="11">
    <source>
        <dbReference type="EMBL" id="KAL2040260.1"/>
    </source>
</evidence>